<reference evidence="2" key="2">
    <citation type="submission" date="2021-02" db="EMBL/GenBank/DDBJ databases">
        <authorList>
            <person name="Kimball J.A."/>
            <person name="Haas M.W."/>
            <person name="Macchietto M."/>
            <person name="Kono T."/>
            <person name="Duquette J."/>
            <person name="Shao M."/>
        </authorList>
    </citation>
    <scope>NUCLEOTIDE SEQUENCE</scope>
    <source>
        <tissue evidence="2">Fresh leaf tissue</tissue>
    </source>
</reference>
<feature type="compositionally biased region" description="Basic and acidic residues" evidence="1">
    <location>
        <begin position="153"/>
        <end position="167"/>
    </location>
</feature>
<protein>
    <submittedName>
        <fullName evidence="2">Uncharacterized protein</fullName>
    </submittedName>
</protein>
<gene>
    <name evidence="2" type="ORF">GUJ93_ZPchr0009g877</name>
</gene>
<feature type="region of interest" description="Disordered" evidence="1">
    <location>
        <begin position="140"/>
        <end position="174"/>
    </location>
</feature>
<proteinExistence type="predicted"/>
<evidence type="ECO:0000256" key="1">
    <source>
        <dbReference type="SAM" id="MobiDB-lite"/>
    </source>
</evidence>
<accession>A0A8J5VLA6</accession>
<sequence length="174" mass="19609">MDRGKASGSILLTTRRHQWQPLGKQRQNTVKNTKISDGKLSQFTVKLVSNSLRLKGTNSNDKHLTLMIVNLHTRHRLIAIKKELHNTEVLIIKLHEQNRVIRVLKINHAASNEMGNQTSQVATLFSSKKNLCQGITNNVKQERGERIPLAQPLDHDQPPSQDSEPKDPGGFYGV</sequence>
<reference evidence="2" key="1">
    <citation type="journal article" date="2021" name="bioRxiv">
        <title>Whole Genome Assembly and Annotation of Northern Wild Rice, Zizania palustris L., Supports a Whole Genome Duplication in the Zizania Genus.</title>
        <authorList>
            <person name="Haas M."/>
            <person name="Kono T."/>
            <person name="Macchietto M."/>
            <person name="Millas R."/>
            <person name="McGilp L."/>
            <person name="Shao M."/>
            <person name="Duquette J."/>
            <person name="Hirsch C.N."/>
            <person name="Kimball J."/>
        </authorList>
    </citation>
    <scope>NUCLEOTIDE SEQUENCE</scope>
    <source>
        <tissue evidence="2">Fresh leaf tissue</tissue>
    </source>
</reference>
<dbReference type="EMBL" id="JAAALK010000289">
    <property type="protein sequence ID" value="KAG8048574.1"/>
    <property type="molecule type" value="Genomic_DNA"/>
</dbReference>
<dbReference type="AlphaFoldDB" id="A0A8J5VLA6"/>
<dbReference type="Proteomes" id="UP000729402">
    <property type="component" value="Unassembled WGS sequence"/>
</dbReference>
<evidence type="ECO:0000313" key="3">
    <source>
        <dbReference type="Proteomes" id="UP000729402"/>
    </source>
</evidence>
<keyword evidence="3" id="KW-1185">Reference proteome</keyword>
<organism evidence="2 3">
    <name type="scientific">Zizania palustris</name>
    <name type="common">Northern wild rice</name>
    <dbReference type="NCBI Taxonomy" id="103762"/>
    <lineage>
        <taxon>Eukaryota</taxon>
        <taxon>Viridiplantae</taxon>
        <taxon>Streptophyta</taxon>
        <taxon>Embryophyta</taxon>
        <taxon>Tracheophyta</taxon>
        <taxon>Spermatophyta</taxon>
        <taxon>Magnoliopsida</taxon>
        <taxon>Liliopsida</taxon>
        <taxon>Poales</taxon>
        <taxon>Poaceae</taxon>
        <taxon>BOP clade</taxon>
        <taxon>Oryzoideae</taxon>
        <taxon>Oryzeae</taxon>
        <taxon>Zizaniinae</taxon>
        <taxon>Zizania</taxon>
    </lineage>
</organism>
<evidence type="ECO:0000313" key="2">
    <source>
        <dbReference type="EMBL" id="KAG8048574.1"/>
    </source>
</evidence>
<name>A0A8J5VLA6_ZIZPA</name>
<comment type="caution">
    <text evidence="2">The sequence shown here is derived from an EMBL/GenBank/DDBJ whole genome shotgun (WGS) entry which is preliminary data.</text>
</comment>